<organism evidence="5 6">
    <name type="scientific">Agromyces mediolanus</name>
    <name type="common">Corynebacterium mediolanum</name>
    <dbReference type="NCBI Taxonomy" id="41986"/>
    <lineage>
        <taxon>Bacteria</taxon>
        <taxon>Bacillati</taxon>
        <taxon>Actinomycetota</taxon>
        <taxon>Actinomycetes</taxon>
        <taxon>Micrococcales</taxon>
        <taxon>Microbacteriaceae</taxon>
        <taxon>Agromyces</taxon>
    </lineage>
</organism>
<feature type="chain" id="PRO_5039659235" description="Metallo-beta-lactamase domain-containing protein" evidence="3">
    <location>
        <begin position="33"/>
        <end position="367"/>
    </location>
</feature>
<comment type="caution">
    <text evidence="5">The sequence shown here is derived from an EMBL/GenBank/DDBJ whole genome shotgun (WGS) entry which is preliminary data.</text>
</comment>
<evidence type="ECO:0000313" key="6">
    <source>
        <dbReference type="Proteomes" id="UP000610303"/>
    </source>
</evidence>
<dbReference type="RefSeq" id="WP_189085732.1">
    <property type="nucleotide sequence ID" value="NZ_BMRJ01000002.1"/>
</dbReference>
<reference evidence="5" key="1">
    <citation type="journal article" date="2014" name="Int. J. Syst. Evol. Microbiol.">
        <title>Complete genome sequence of Corynebacterium casei LMG S-19264T (=DSM 44701T), isolated from a smear-ripened cheese.</title>
        <authorList>
            <consortium name="US DOE Joint Genome Institute (JGI-PGF)"/>
            <person name="Walter F."/>
            <person name="Albersmeier A."/>
            <person name="Kalinowski J."/>
            <person name="Ruckert C."/>
        </authorList>
    </citation>
    <scope>NUCLEOTIDE SEQUENCE</scope>
    <source>
        <strain evidence="5">JCM 3346</strain>
    </source>
</reference>
<evidence type="ECO:0000256" key="1">
    <source>
        <dbReference type="ARBA" id="ARBA00022759"/>
    </source>
</evidence>
<dbReference type="InterPro" id="IPR006311">
    <property type="entry name" value="TAT_signal"/>
</dbReference>
<keyword evidence="1" id="KW-0540">Nuclease</keyword>
<keyword evidence="1" id="KW-0255">Endonuclease</keyword>
<dbReference type="PROSITE" id="PS51318">
    <property type="entry name" value="TAT"/>
    <property type="match status" value="1"/>
</dbReference>
<dbReference type="GO" id="GO:0042781">
    <property type="term" value="F:3'-tRNA processing endoribonuclease activity"/>
    <property type="evidence" value="ECO:0007669"/>
    <property type="project" value="TreeGrafter"/>
</dbReference>
<name>A0A918FEM8_AGRME</name>
<keyword evidence="2" id="KW-0378">Hydrolase</keyword>
<evidence type="ECO:0000259" key="4">
    <source>
        <dbReference type="Pfam" id="PF00753"/>
    </source>
</evidence>
<dbReference type="InterPro" id="IPR036866">
    <property type="entry name" value="RibonucZ/Hydroxyglut_hydro"/>
</dbReference>
<dbReference type="SUPFAM" id="SSF56281">
    <property type="entry name" value="Metallo-hydrolase/oxidoreductase"/>
    <property type="match status" value="1"/>
</dbReference>
<gene>
    <name evidence="5" type="ORF">GCM10010196_25630</name>
</gene>
<keyword evidence="3" id="KW-0732">Signal</keyword>
<protein>
    <recommendedName>
        <fullName evidence="4">Metallo-beta-lactamase domain-containing protein</fullName>
    </recommendedName>
</protein>
<keyword evidence="6" id="KW-1185">Reference proteome</keyword>
<dbReference type="InterPro" id="IPR001279">
    <property type="entry name" value="Metallo-B-lactamas"/>
</dbReference>
<dbReference type="Pfam" id="PF00753">
    <property type="entry name" value="Lactamase_B"/>
    <property type="match status" value="1"/>
</dbReference>
<dbReference type="Proteomes" id="UP000610303">
    <property type="component" value="Unassembled WGS sequence"/>
</dbReference>
<dbReference type="AlphaFoldDB" id="A0A918FEM8"/>
<feature type="domain" description="Metallo-beta-lactamase" evidence="4">
    <location>
        <begin position="68"/>
        <end position="117"/>
    </location>
</feature>
<reference evidence="5" key="2">
    <citation type="submission" date="2020-09" db="EMBL/GenBank/DDBJ databases">
        <authorList>
            <person name="Sun Q."/>
            <person name="Ohkuma M."/>
        </authorList>
    </citation>
    <scope>NUCLEOTIDE SEQUENCE</scope>
    <source>
        <strain evidence="5">JCM 3346</strain>
    </source>
</reference>
<dbReference type="EMBL" id="BMRJ01000002">
    <property type="protein sequence ID" value="GGR30450.1"/>
    <property type="molecule type" value="Genomic_DNA"/>
</dbReference>
<proteinExistence type="predicted"/>
<dbReference type="PANTHER" id="PTHR46018:SF2">
    <property type="entry name" value="ZINC PHOSPHODIESTERASE ELAC PROTEIN 1"/>
    <property type="match status" value="1"/>
</dbReference>
<dbReference type="InterPro" id="IPR044094">
    <property type="entry name" value="AtsA-like_MBL-fold"/>
</dbReference>
<evidence type="ECO:0000256" key="3">
    <source>
        <dbReference type="SAM" id="SignalP"/>
    </source>
</evidence>
<dbReference type="Gene3D" id="3.60.15.10">
    <property type="entry name" value="Ribonuclease Z/Hydroxyacylglutathione hydrolase-like"/>
    <property type="match status" value="1"/>
</dbReference>
<accession>A0A918FEM8</accession>
<evidence type="ECO:0000313" key="5">
    <source>
        <dbReference type="EMBL" id="GGR30450.1"/>
    </source>
</evidence>
<dbReference type="CDD" id="cd07719">
    <property type="entry name" value="arylsulfatase_AtsA-like_MBL-fold"/>
    <property type="match status" value="1"/>
</dbReference>
<sequence length="367" mass="38734">MTPDAGSRSQLTRRGMLAGAAALGAGSLTLGAAPASASPLRAPNHRTRVVLAGTAGGPPPQDGRLGICTAIVVEDRVYLVDLGPGAVTAYAQAGLTMEQIRAVFVTHLHSDHLAEVYNLFWLNYGAPGARGAISQRVDVYGPGPAGEVPQAPGAPVQQPDAPTPGLTDFLRTAVAATAYDLNTRMAESRKPDIWNVIAPHDLELPDVGASTTNRVPVMEPFQVLDDGVVRVSAILVDHPPVFPSFAYRFDTADGSVVVSGDTAPSDNLVRLAQGADVLVHEAYDHDYFAAINPRLAETFSRTHTRSEQLGELATRAGVGTLVLSHLVPAGIREVRDAVWKRKARTGFRGDVVVGRDGDAIGVGRQRK</sequence>
<feature type="signal peptide" evidence="3">
    <location>
        <begin position="1"/>
        <end position="32"/>
    </location>
</feature>
<dbReference type="PANTHER" id="PTHR46018">
    <property type="entry name" value="ZINC PHOSPHODIESTERASE ELAC PROTEIN 1"/>
    <property type="match status" value="1"/>
</dbReference>
<evidence type="ECO:0000256" key="2">
    <source>
        <dbReference type="ARBA" id="ARBA00022801"/>
    </source>
</evidence>